<dbReference type="EMBL" id="CP029600">
    <property type="protein sequence ID" value="AWO00865.1"/>
    <property type="molecule type" value="Genomic_DNA"/>
</dbReference>
<accession>A0ABN5LSZ4</accession>
<proteinExistence type="predicted"/>
<keyword evidence="1" id="KW-0732">Signal</keyword>
<evidence type="ECO:0000313" key="2">
    <source>
        <dbReference type="EMBL" id="AWO00865.1"/>
    </source>
</evidence>
<name>A0ABN5LSZ4_9BACT</name>
<organism evidence="2 3">
    <name type="scientific">Chitinophaga alhagiae</name>
    <dbReference type="NCBI Taxonomy" id="2203219"/>
    <lineage>
        <taxon>Bacteria</taxon>
        <taxon>Pseudomonadati</taxon>
        <taxon>Bacteroidota</taxon>
        <taxon>Chitinophagia</taxon>
        <taxon>Chitinophagales</taxon>
        <taxon>Chitinophagaceae</taxon>
        <taxon>Chitinophaga</taxon>
    </lineage>
</organism>
<reference evidence="2 3" key="1">
    <citation type="submission" date="2018-05" db="EMBL/GenBank/DDBJ databases">
        <title>Chitinophaga sp. nov., isolated from rhizosphere soil of Alhagi.</title>
        <authorList>
            <person name="Liu Y."/>
        </authorList>
    </citation>
    <scope>NUCLEOTIDE SEQUENCE [LARGE SCALE GENOMIC DNA]</scope>
    <source>
        <strain evidence="2 3">T22</strain>
    </source>
</reference>
<evidence type="ECO:0000313" key="3">
    <source>
        <dbReference type="Proteomes" id="UP000246099"/>
    </source>
</evidence>
<dbReference type="Proteomes" id="UP000246099">
    <property type="component" value="Chromosome"/>
</dbReference>
<feature type="signal peptide" evidence="1">
    <location>
        <begin position="1"/>
        <end position="23"/>
    </location>
</feature>
<evidence type="ECO:0000256" key="1">
    <source>
        <dbReference type="SAM" id="SignalP"/>
    </source>
</evidence>
<dbReference type="SUPFAM" id="SSF63829">
    <property type="entry name" value="Calcium-dependent phosphotriesterase"/>
    <property type="match status" value="1"/>
</dbReference>
<keyword evidence="3" id="KW-1185">Reference proteome</keyword>
<sequence length="421" mass="47820">MHNIWYKTAGLTAAAMMVMLAEAGAQDAGLIGKAHFQFIEYPDFPEANSTWGDIGFNPKDQCVYVGVTNHRNKIGWYVYNTVSKSIGLKGFISDLGHLRPFQWQGKIHTKVVFDRQGAVYFGTDGGESREEYLMDHPKGYAGGYLMKWEPAQNKLVNLGMTLQYESIKDVDVDPFTGKIYAITYPQVHFIVYDPATNNMQDLGRLGSAHVPRVMFTDQWGNCYYVDWRQRLVKYEKSTGKLVFSPHSLPAFEGTPGEHIITGITGYAKDHKKGEIYFVTYGAKLVRFRPTEHGIGAVEDLGGVYEAEGRERWRYYVPNLNIGANGKLYYIIGGHGNFAKKDRTLLMEFDPETRRHRTLHEFAESELSEATGSDIRDNEGNIYFAGRKQLQYDKNSVHAQKQLDNGISVPFIFKFNPDKQLQ</sequence>
<gene>
    <name evidence="2" type="ORF">DLD77_03715</name>
</gene>
<protein>
    <submittedName>
        <fullName evidence="2">Uncharacterized protein</fullName>
    </submittedName>
</protein>
<feature type="chain" id="PRO_5045200813" evidence="1">
    <location>
        <begin position="24"/>
        <end position="421"/>
    </location>
</feature>